<name>A0ACC0TS89_9AGAM</name>
<comment type="caution">
    <text evidence="1">The sequence shown here is derived from an EMBL/GenBank/DDBJ whole genome shotgun (WGS) entry which is preliminary data.</text>
</comment>
<keyword evidence="2" id="KW-1185">Reference proteome</keyword>
<reference evidence="1" key="1">
    <citation type="submission" date="2021-03" db="EMBL/GenBank/DDBJ databases">
        <title>Evolutionary priming and transition to the ectomycorrhizal habit in an iconic lineage of mushroom-forming fungi: is preadaptation a requirement?</title>
        <authorList>
            <consortium name="DOE Joint Genome Institute"/>
            <person name="Looney B.P."/>
            <person name="Miyauchi S."/>
            <person name="Morin E."/>
            <person name="Drula E."/>
            <person name="Courty P.E."/>
            <person name="Chicoki N."/>
            <person name="Fauchery L."/>
            <person name="Kohler A."/>
            <person name="Kuo A."/>
            <person name="LaButti K."/>
            <person name="Pangilinan J."/>
            <person name="Lipzen A."/>
            <person name="Riley R."/>
            <person name="Andreopoulos W."/>
            <person name="He G."/>
            <person name="Johnson J."/>
            <person name="Barry K.W."/>
            <person name="Grigoriev I.V."/>
            <person name="Nagy L."/>
            <person name="Hibbett D."/>
            <person name="Henrissat B."/>
            <person name="Matheny P.B."/>
            <person name="Labbe J."/>
            <person name="Martin A.F."/>
        </authorList>
    </citation>
    <scope>NUCLEOTIDE SEQUENCE</scope>
    <source>
        <strain evidence="1">BPL698</strain>
    </source>
</reference>
<dbReference type="EMBL" id="JAGFNK010000771">
    <property type="protein sequence ID" value="KAI9440249.1"/>
    <property type="molecule type" value="Genomic_DNA"/>
</dbReference>
<dbReference type="Proteomes" id="UP001207468">
    <property type="component" value="Unassembled WGS sequence"/>
</dbReference>
<accession>A0ACC0TS89</accession>
<evidence type="ECO:0000313" key="2">
    <source>
        <dbReference type="Proteomes" id="UP001207468"/>
    </source>
</evidence>
<organism evidence="1 2">
    <name type="scientific">Russula earlei</name>
    <dbReference type="NCBI Taxonomy" id="71964"/>
    <lineage>
        <taxon>Eukaryota</taxon>
        <taxon>Fungi</taxon>
        <taxon>Dikarya</taxon>
        <taxon>Basidiomycota</taxon>
        <taxon>Agaricomycotina</taxon>
        <taxon>Agaricomycetes</taxon>
        <taxon>Russulales</taxon>
        <taxon>Russulaceae</taxon>
        <taxon>Russula</taxon>
    </lineage>
</organism>
<sequence>MPKVKLSAGELELVTDASFILTKNNIIQKVYALLGELSEYYVQEIKQYPIEMPVLAPSPKIARGENYEGLPWLMLDFPRIFSARDVFAIRTFFWWGNFFSITLQLAGSYHDQYLPRIKKLYEADEDSDWFLGCSDNAWEHHFLPGNYQPLREFSMQEIEGLPFIKLARKIPLLQWDDAALSLKNSYVEILSILGD</sequence>
<evidence type="ECO:0000313" key="1">
    <source>
        <dbReference type="EMBL" id="KAI9440249.1"/>
    </source>
</evidence>
<proteinExistence type="predicted"/>
<protein>
    <submittedName>
        <fullName evidence="1">Uncharacterized protein</fullName>
    </submittedName>
</protein>
<gene>
    <name evidence="1" type="ORF">F5148DRAFT_1351063</name>
</gene>